<sequence length="203" mass="22400">MRNCLIAFIITLFSICSIGRCYVIPGNTTLELFANISITEVPGDALDILTDGFRVTADLTVYQVAHMLYTRTPYVLNDSVVFLDNNGNILASGGAEIEGDPEGQSIRLSLTEAQADAVNQVPYIYEELEQDIFELIADTYSSVSDSNTLERRGNPLNYICGFNLNYNSCKSYKNCNRERSAGSGKKCGCLKAGQMRLCLTYKP</sequence>
<keyword evidence="1" id="KW-0732">Signal</keyword>
<dbReference type="AlphaFoldDB" id="A0A7G3ZGH0"/>
<evidence type="ECO:0000313" key="2">
    <source>
        <dbReference type="EMBL" id="QLL32606.1"/>
    </source>
</evidence>
<organism evidence="2 3">
    <name type="scientific">Torulaspora globosa</name>
    <dbReference type="NCBI Taxonomy" id="48254"/>
    <lineage>
        <taxon>Eukaryota</taxon>
        <taxon>Fungi</taxon>
        <taxon>Dikarya</taxon>
        <taxon>Ascomycota</taxon>
        <taxon>Saccharomycotina</taxon>
        <taxon>Saccharomycetes</taxon>
        <taxon>Saccharomycetales</taxon>
        <taxon>Saccharomycetaceae</taxon>
        <taxon>Torulaspora</taxon>
    </lineage>
</organism>
<evidence type="ECO:0000256" key="1">
    <source>
        <dbReference type="SAM" id="SignalP"/>
    </source>
</evidence>
<feature type="chain" id="PRO_5028990513" evidence="1">
    <location>
        <begin position="22"/>
        <end position="203"/>
    </location>
</feature>
<dbReference type="EMBL" id="CP059249">
    <property type="protein sequence ID" value="QLL32606.1"/>
    <property type="molecule type" value="Genomic_DNA"/>
</dbReference>
<accession>A0A7G3ZGH0</accession>
<proteinExistence type="predicted"/>
<dbReference type="RefSeq" id="XP_037139281.1">
    <property type="nucleotide sequence ID" value="XM_037283385.1"/>
</dbReference>
<dbReference type="OrthoDB" id="10350296at2759"/>
<gene>
    <name evidence="2" type="ORF">HG536_0D01280</name>
</gene>
<evidence type="ECO:0000313" key="3">
    <source>
        <dbReference type="Proteomes" id="UP000515788"/>
    </source>
</evidence>
<dbReference type="KEGG" id="tgb:HG536_0D01280"/>
<keyword evidence="3" id="KW-1185">Reference proteome</keyword>
<name>A0A7G3ZGH0_9SACH</name>
<dbReference type="Proteomes" id="UP000515788">
    <property type="component" value="Chromosome 4"/>
</dbReference>
<dbReference type="GeneID" id="59325774"/>
<protein>
    <submittedName>
        <fullName evidence="2">Uncharacterized protein</fullName>
    </submittedName>
</protein>
<feature type="signal peptide" evidence="1">
    <location>
        <begin position="1"/>
        <end position="21"/>
    </location>
</feature>
<reference evidence="2 3" key="1">
    <citation type="submission" date="2020-06" db="EMBL/GenBank/DDBJ databases">
        <title>The yeast mating-type switching endonuclease HO is a domesticated member of an unorthodox homing genetic element family.</title>
        <authorList>
            <person name="Coughlan A.Y."/>
            <person name="Lombardi L."/>
            <person name="Braun-Galleani S."/>
            <person name="Martos A.R."/>
            <person name="Galeote V."/>
            <person name="Bigey F."/>
            <person name="Dequin S."/>
            <person name="Byrne K.P."/>
            <person name="Wolfe K.H."/>
        </authorList>
    </citation>
    <scope>NUCLEOTIDE SEQUENCE [LARGE SCALE GENOMIC DNA]</scope>
    <source>
        <strain evidence="2 3">CBS764</strain>
    </source>
</reference>